<keyword evidence="3" id="KW-1185">Reference proteome</keyword>
<dbReference type="Gene3D" id="3.30.420.10">
    <property type="entry name" value="Ribonuclease H-like superfamily/Ribonuclease H"/>
    <property type="match status" value="1"/>
</dbReference>
<evidence type="ECO:0000313" key="3">
    <source>
        <dbReference type="Proteomes" id="UP001558613"/>
    </source>
</evidence>
<dbReference type="InterPro" id="IPR001584">
    <property type="entry name" value="Integrase_cat-core"/>
</dbReference>
<reference evidence="2 3" key="1">
    <citation type="submission" date="2023-09" db="EMBL/GenBank/DDBJ databases">
        <authorList>
            <person name="Wang M."/>
        </authorList>
    </citation>
    <scope>NUCLEOTIDE SEQUENCE [LARGE SCALE GENOMIC DNA]</scope>
    <source>
        <strain evidence="2">GT-2023</strain>
        <tissue evidence="2">Liver</tissue>
    </source>
</reference>
<protein>
    <recommendedName>
        <fullName evidence="1">Integrase catalytic domain-containing protein</fullName>
    </recommendedName>
</protein>
<sequence length="103" mass="11446">MPQVSQPPLAGPFEYLQMDFVKLTLCEGKKFSLVMVDMWSKWTEVFPSSKQGAAVVVKALLTEIVLRWGIPRRISSDNCVKAAQGKVAETPLHDIKPGDFVVI</sequence>
<dbReference type="Proteomes" id="UP001558613">
    <property type="component" value="Unassembled WGS sequence"/>
</dbReference>
<name>A0ABR3LN58_9TELE</name>
<evidence type="ECO:0000313" key="2">
    <source>
        <dbReference type="EMBL" id="KAL1254318.1"/>
    </source>
</evidence>
<proteinExistence type="predicted"/>
<dbReference type="Pfam" id="PF00665">
    <property type="entry name" value="rve"/>
    <property type="match status" value="1"/>
</dbReference>
<organism evidence="2 3">
    <name type="scientific">Cirrhinus molitorella</name>
    <name type="common">mud carp</name>
    <dbReference type="NCBI Taxonomy" id="172907"/>
    <lineage>
        <taxon>Eukaryota</taxon>
        <taxon>Metazoa</taxon>
        <taxon>Chordata</taxon>
        <taxon>Craniata</taxon>
        <taxon>Vertebrata</taxon>
        <taxon>Euteleostomi</taxon>
        <taxon>Actinopterygii</taxon>
        <taxon>Neopterygii</taxon>
        <taxon>Teleostei</taxon>
        <taxon>Ostariophysi</taxon>
        <taxon>Cypriniformes</taxon>
        <taxon>Cyprinidae</taxon>
        <taxon>Labeoninae</taxon>
        <taxon>Labeonini</taxon>
        <taxon>Cirrhinus</taxon>
    </lineage>
</organism>
<dbReference type="InterPro" id="IPR012337">
    <property type="entry name" value="RNaseH-like_sf"/>
</dbReference>
<dbReference type="SUPFAM" id="SSF53098">
    <property type="entry name" value="Ribonuclease H-like"/>
    <property type="match status" value="1"/>
</dbReference>
<dbReference type="PANTHER" id="PTHR37984:SF5">
    <property type="entry name" value="PROTEIN NYNRIN-LIKE"/>
    <property type="match status" value="1"/>
</dbReference>
<gene>
    <name evidence="2" type="ORF">QQF64_016547</name>
</gene>
<evidence type="ECO:0000259" key="1">
    <source>
        <dbReference type="PROSITE" id="PS50994"/>
    </source>
</evidence>
<dbReference type="EMBL" id="JAYMGO010000020">
    <property type="protein sequence ID" value="KAL1254318.1"/>
    <property type="molecule type" value="Genomic_DNA"/>
</dbReference>
<accession>A0ABR3LN58</accession>
<dbReference type="PROSITE" id="PS50994">
    <property type="entry name" value="INTEGRASE"/>
    <property type="match status" value="1"/>
</dbReference>
<dbReference type="InterPro" id="IPR050951">
    <property type="entry name" value="Retrovirus_Pol_polyprotein"/>
</dbReference>
<dbReference type="PANTHER" id="PTHR37984">
    <property type="entry name" value="PROTEIN CBG26694"/>
    <property type="match status" value="1"/>
</dbReference>
<comment type="caution">
    <text evidence="2">The sequence shown here is derived from an EMBL/GenBank/DDBJ whole genome shotgun (WGS) entry which is preliminary data.</text>
</comment>
<feature type="domain" description="Integrase catalytic" evidence="1">
    <location>
        <begin position="3"/>
        <end position="78"/>
    </location>
</feature>
<dbReference type="InterPro" id="IPR036397">
    <property type="entry name" value="RNaseH_sf"/>
</dbReference>